<dbReference type="GO" id="GO:0006253">
    <property type="term" value="P:dCTP catabolic process"/>
    <property type="evidence" value="ECO:0007669"/>
    <property type="project" value="TreeGrafter"/>
</dbReference>
<dbReference type="PANTHER" id="PTHR46523">
    <property type="entry name" value="DCTP PYROPHOSPHATASE 1"/>
    <property type="match status" value="1"/>
</dbReference>
<dbReference type="GO" id="GO:0047840">
    <property type="term" value="F:dCTP diphosphatase activity"/>
    <property type="evidence" value="ECO:0007669"/>
    <property type="project" value="TreeGrafter"/>
</dbReference>
<proteinExistence type="predicted"/>
<dbReference type="AlphaFoldDB" id="A0A673VPS2"/>
<feature type="region of interest" description="Disordered" evidence="1">
    <location>
        <begin position="1"/>
        <end position="36"/>
    </location>
</feature>
<name>A0A673VPS2_SURSU</name>
<dbReference type="Gene3D" id="1.10.287.1080">
    <property type="entry name" value="MazG-like"/>
    <property type="match status" value="1"/>
</dbReference>
<accession>A0A673VPS2</accession>
<reference evidence="2 3" key="1">
    <citation type="submission" date="2019-05" db="EMBL/GenBank/DDBJ databases">
        <title>A Chromosome-scale Meerkat (S. suricatta) Genome Assembly.</title>
        <authorList>
            <person name="Dudchenko O."/>
            <person name="Lieberman Aiden E."/>
            <person name="Tung J."/>
            <person name="Barreiro L.B."/>
            <person name="Clutton-Brock T.H."/>
        </authorList>
    </citation>
    <scope>NUCLEOTIDE SEQUENCE [LARGE SCALE GENOMIC DNA]</scope>
</reference>
<dbReference type="SUPFAM" id="SSF101386">
    <property type="entry name" value="all-alpha NTP pyrophosphatases"/>
    <property type="match status" value="1"/>
</dbReference>
<keyword evidence="3" id="KW-1185">Reference proteome</keyword>
<protein>
    <recommendedName>
        <fullName evidence="4">dCTP pyrophosphatase 1</fullName>
    </recommendedName>
</protein>
<evidence type="ECO:0008006" key="4">
    <source>
        <dbReference type="Google" id="ProtNLM"/>
    </source>
</evidence>
<dbReference type="Proteomes" id="UP000472268">
    <property type="component" value="Chromosome 15"/>
</dbReference>
<evidence type="ECO:0000313" key="3">
    <source>
        <dbReference type="Proteomes" id="UP000472268"/>
    </source>
</evidence>
<evidence type="ECO:0000313" key="2">
    <source>
        <dbReference type="Ensembl" id="ENSSSUP00005035446.1"/>
    </source>
</evidence>
<dbReference type="Ensembl" id="ENSSSUT00005040375.1">
    <property type="protein sequence ID" value="ENSSSUP00005035446.1"/>
    <property type="gene ID" value="ENSSSUG00005022731.1"/>
</dbReference>
<sequence>MFAAASTGGRSAERPPQDFLPPWLDRPREGEAGGREGACRAGLSCRPGVGGRMGANAVLRAAASMRNLLLNETGVGSTSPGASSWPWRGAWGSWQSSFKWKPDEELGPQAWPPRERAAPQEELSDVLIYLVALAALCHVDLPQAVLSKVDINWRHYPAHLSRGSALKYQTYPMGPPLKSPGP</sequence>
<feature type="compositionally biased region" description="Basic and acidic residues" evidence="1">
    <location>
        <begin position="25"/>
        <end position="36"/>
    </location>
</feature>
<reference evidence="2" key="3">
    <citation type="submission" date="2025-09" db="UniProtKB">
        <authorList>
            <consortium name="Ensembl"/>
        </authorList>
    </citation>
    <scope>IDENTIFICATION</scope>
</reference>
<dbReference type="GO" id="GO:0005829">
    <property type="term" value="C:cytosol"/>
    <property type="evidence" value="ECO:0007669"/>
    <property type="project" value="TreeGrafter"/>
</dbReference>
<reference evidence="2" key="2">
    <citation type="submission" date="2025-08" db="UniProtKB">
        <authorList>
            <consortium name="Ensembl"/>
        </authorList>
    </citation>
    <scope>IDENTIFICATION</scope>
</reference>
<evidence type="ECO:0000256" key="1">
    <source>
        <dbReference type="SAM" id="MobiDB-lite"/>
    </source>
</evidence>
<dbReference type="GO" id="GO:0042262">
    <property type="term" value="P:DNA protection"/>
    <property type="evidence" value="ECO:0007669"/>
    <property type="project" value="TreeGrafter"/>
</dbReference>
<organism evidence="2 3">
    <name type="scientific">Suricata suricatta</name>
    <name type="common">Meerkat</name>
    <dbReference type="NCBI Taxonomy" id="37032"/>
    <lineage>
        <taxon>Eukaryota</taxon>
        <taxon>Metazoa</taxon>
        <taxon>Chordata</taxon>
        <taxon>Craniata</taxon>
        <taxon>Vertebrata</taxon>
        <taxon>Euteleostomi</taxon>
        <taxon>Mammalia</taxon>
        <taxon>Eutheria</taxon>
        <taxon>Laurasiatheria</taxon>
        <taxon>Carnivora</taxon>
        <taxon>Feliformia</taxon>
        <taxon>Herpestidae</taxon>
        <taxon>Suricata</taxon>
    </lineage>
</organism>
<dbReference type="InterPro" id="IPR052555">
    <property type="entry name" value="dCTP_Pyrophosphatase"/>
</dbReference>
<dbReference type="PANTHER" id="PTHR46523:SF1">
    <property type="entry name" value="DCTP PYROPHOSPHATASE 1"/>
    <property type="match status" value="1"/>
</dbReference>